<organism evidence="11 12">
    <name type="scientific">Hyalella azteca</name>
    <name type="common">Amphipod</name>
    <dbReference type="NCBI Taxonomy" id="294128"/>
    <lineage>
        <taxon>Eukaryota</taxon>
        <taxon>Metazoa</taxon>
        <taxon>Ecdysozoa</taxon>
        <taxon>Arthropoda</taxon>
        <taxon>Crustacea</taxon>
        <taxon>Multicrustacea</taxon>
        <taxon>Malacostraca</taxon>
        <taxon>Eumalacostraca</taxon>
        <taxon>Peracarida</taxon>
        <taxon>Amphipoda</taxon>
        <taxon>Senticaudata</taxon>
        <taxon>Talitrida</taxon>
        <taxon>Talitroidea</taxon>
        <taxon>Hyalellidae</taxon>
        <taxon>Hyalella</taxon>
    </lineage>
</organism>
<dbReference type="PANTHER" id="PTHR11878:SF65">
    <property type="entry name" value="NA_CA-EXCHANGE PROTEIN, ISOFORM G"/>
    <property type="match status" value="1"/>
</dbReference>
<keyword evidence="5 9" id="KW-0812">Transmembrane</keyword>
<dbReference type="InterPro" id="IPR004836">
    <property type="entry name" value="Na_Ca_Ex"/>
</dbReference>
<evidence type="ECO:0000259" key="10">
    <source>
        <dbReference type="Pfam" id="PF01699"/>
    </source>
</evidence>
<sequence length="199" mass="21010">VIWKVIFALIPPTDRQRGWSCFVVSVACIGVCTAILGDLASHFGCTVALKDSVTAISIVALGTSIPDTFASKVAAQQDPYADASVGNVTGSNAVNVFLGIGIAWTVAAIYHNVQGNDFEVLPGNLAFSVTLFCVEAAAAIALMMLRRSPKIGGELGGPRIPKLLTSAFLFFLWVFYVFMSTLEAYGFIPSMTSPPPEAA</sequence>
<gene>
    <name evidence="12" type="primary">LOC108670539</name>
</gene>
<feature type="non-terminal residue" evidence="12">
    <location>
        <position position="1"/>
    </location>
</feature>
<keyword evidence="4" id="KW-0106">Calcium</keyword>
<feature type="domain" description="Sodium/calcium exchanger membrane region" evidence="10">
    <location>
        <begin position="19"/>
        <end position="181"/>
    </location>
</feature>
<feature type="transmembrane region" description="Helical" evidence="9">
    <location>
        <begin position="166"/>
        <end position="188"/>
    </location>
</feature>
<dbReference type="GO" id="GO:0030424">
    <property type="term" value="C:axon"/>
    <property type="evidence" value="ECO:0007669"/>
    <property type="project" value="TreeGrafter"/>
</dbReference>
<dbReference type="Proteomes" id="UP000694843">
    <property type="component" value="Unplaced"/>
</dbReference>
<dbReference type="GO" id="GO:0042383">
    <property type="term" value="C:sarcolemma"/>
    <property type="evidence" value="ECO:0007669"/>
    <property type="project" value="TreeGrafter"/>
</dbReference>
<evidence type="ECO:0000256" key="2">
    <source>
        <dbReference type="ARBA" id="ARBA00022448"/>
    </source>
</evidence>
<dbReference type="GO" id="GO:0098703">
    <property type="term" value="P:calcium ion import across plasma membrane"/>
    <property type="evidence" value="ECO:0007669"/>
    <property type="project" value="TreeGrafter"/>
</dbReference>
<dbReference type="InterPro" id="IPR004837">
    <property type="entry name" value="NaCa_Exmemb"/>
</dbReference>
<keyword evidence="3" id="KW-0050">Antiport</keyword>
<dbReference type="RefSeq" id="XP_018013494.1">
    <property type="nucleotide sequence ID" value="XM_018158005.2"/>
</dbReference>
<dbReference type="Pfam" id="PF01699">
    <property type="entry name" value="Na_Ca_ex"/>
    <property type="match status" value="1"/>
</dbReference>
<name>A0A8B7NIM8_HYAAZ</name>
<evidence type="ECO:0000256" key="3">
    <source>
        <dbReference type="ARBA" id="ARBA00022449"/>
    </source>
</evidence>
<dbReference type="KEGG" id="hazt:108670539"/>
<keyword evidence="4" id="KW-0109">Calcium transport</keyword>
<dbReference type="OrthoDB" id="6343472at2759"/>
<keyword evidence="2" id="KW-0813">Transport</keyword>
<reference evidence="12" key="1">
    <citation type="submission" date="2025-08" db="UniProtKB">
        <authorList>
            <consortium name="RefSeq"/>
        </authorList>
    </citation>
    <scope>IDENTIFICATION</scope>
</reference>
<evidence type="ECO:0000256" key="1">
    <source>
        <dbReference type="ARBA" id="ARBA00004127"/>
    </source>
</evidence>
<evidence type="ECO:0000256" key="6">
    <source>
        <dbReference type="ARBA" id="ARBA00022989"/>
    </source>
</evidence>
<accession>A0A8B7NIM8</accession>
<comment type="subcellular location">
    <subcellularLocation>
        <location evidence="1">Endomembrane system</location>
        <topology evidence="1">Multi-pass membrane protein</topology>
    </subcellularLocation>
</comment>
<dbReference type="InterPro" id="IPR051171">
    <property type="entry name" value="CaCA"/>
</dbReference>
<keyword evidence="7" id="KW-0406">Ion transport</keyword>
<evidence type="ECO:0000313" key="12">
    <source>
        <dbReference type="RefSeq" id="XP_018013494.1"/>
    </source>
</evidence>
<evidence type="ECO:0000313" key="11">
    <source>
        <dbReference type="Proteomes" id="UP000694843"/>
    </source>
</evidence>
<dbReference type="GeneID" id="108670539"/>
<evidence type="ECO:0000256" key="4">
    <source>
        <dbReference type="ARBA" id="ARBA00022568"/>
    </source>
</evidence>
<proteinExistence type="predicted"/>
<evidence type="ECO:0000256" key="8">
    <source>
        <dbReference type="ARBA" id="ARBA00023136"/>
    </source>
</evidence>
<keyword evidence="6 9" id="KW-1133">Transmembrane helix</keyword>
<dbReference type="InterPro" id="IPR044880">
    <property type="entry name" value="NCX_ion-bd_dom_sf"/>
</dbReference>
<evidence type="ECO:0000256" key="9">
    <source>
        <dbReference type="SAM" id="Phobius"/>
    </source>
</evidence>
<dbReference type="GO" id="GO:0012505">
    <property type="term" value="C:endomembrane system"/>
    <property type="evidence" value="ECO:0007669"/>
    <property type="project" value="UniProtKB-SubCell"/>
</dbReference>
<feature type="transmembrane region" description="Helical" evidence="9">
    <location>
        <begin position="125"/>
        <end position="145"/>
    </location>
</feature>
<feature type="transmembrane region" description="Helical" evidence="9">
    <location>
        <begin position="93"/>
        <end position="113"/>
    </location>
</feature>
<dbReference type="Gene3D" id="1.20.1420.30">
    <property type="entry name" value="NCX, central ion-binding region"/>
    <property type="match status" value="1"/>
</dbReference>
<dbReference type="PANTHER" id="PTHR11878">
    <property type="entry name" value="SODIUM/CALCIUM EXCHANGER"/>
    <property type="match status" value="1"/>
</dbReference>
<evidence type="ECO:0000256" key="5">
    <source>
        <dbReference type="ARBA" id="ARBA00022692"/>
    </source>
</evidence>
<dbReference type="PRINTS" id="PR01259">
    <property type="entry name" value="NACAEXCHNGR"/>
</dbReference>
<keyword evidence="11" id="KW-1185">Reference proteome</keyword>
<dbReference type="OMA" id="HYADASI"/>
<protein>
    <submittedName>
        <fullName evidence="12">Sodium/calcium exchanger 1</fullName>
    </submittedName>
</protein>
<keyword evidence="8 9" id="KW-0472">Membrane</keyword>
<dbReference type="AlphaFoldDB" id="A0A8B7NIM8"/>
<evidence type="ECO:0000256" key="7">
    <source>
        <dbReference type="ARBA" id="ARBA00023065"/>
    </source>
</evidence>
<dbReference type="GO" id="GO:0005432">
    <property type="term" value="F:calcium:sodium antiporter activity"/>
    <property type="evidence" value="ECO:0007669"/>
    <property type="project" value="InterPro"/>
</dbReference>
<dbReference type="GO" id="GO:0098794">
    <property type="term" value="C:postsynapse"/>
    <property type="evidence" value="ECO:0007669"/>
    <property type="project" value="TreeGrafter"/>
</dbReference>